<evidence type="ECO:0000256" key="1">
    <source>
        <dbReference type="SAM" id="Phobius"/>
    </source>
</evidence>
<evidence type="ECO:0000313" key="2">
    <source>
        <dbReference type="EMBL" id="QHS95241.1"/>
    </source>
</evidence>
<dbReference type="AlphaFoldDB" id="A0A6C0BTZ1"/>
<keyword evidence="1" id="KW-1133">Transmembrane helix</keyword>
<sequence length="64" mass="7115">MMLRKTQATDMENLLDTSGENKNKCLQNCGITILLFSSYAMFFGLGFYTSMHSGFCSDDDGSNI</sequence>
<protein>
    <recommendedName>
        <fullName evidence="3">Transmembrane protein</fullName>
    </recommendedName>
</protein>
<proteinExistence type="predicted"/>
<keyword evidence="1" id="KW-0472">Membrane</keyword>
<dbReference type="EMBL" id="MN739246">
    <property type="protein sequence ID" value="QHS95241.1"/>
    <property type="molecule type" value="Genomic_DNA"/>
</dbReference>
<keyword evidence="1" id="KW-0812">Transmembrane</keyword>
<organism evidence="2">
    <name type="scientific">viral metagenome</name>
    <dbReference type="NCBI Taxonomy" id="1070528"/>
    <lineage>
        <taxon>unclassified sequences</taxon>
        <taxon>metagenomes</taxon>
        <taxon>organismal metagenomes</taxon>
    </lineage>
</organism>
<name>A0A6C0BTZ1_9ZZZZ</name>
<feature type="transmembrane region" description="Helical" evidence="1">
    <location>
        <begin position="29"/>
        <end position="48"/>
    </location>
</feature>
<accession>A0A6C0BTZ1</accession>
<evidence type="ECO:0008006" key="3">
    <source>
        <dbReference type="Google" id="ProtNLM"/>
    </source>
</evidence>
<reference evidence="2" key="1">
    <citation type="journal article" date="2020" name="Nature">
        <title>Giant virus diversity and host interactions through global metagenomics.</title>
        <authorList>
            <person name="Schulz F."/>
            <person name="Roux S."/>
            <person name="Paez-Espino D."/>
            <person name="Jungbluth S."/>
            <person name="Walsh D.A."/>
            <person name="Denef V.J."/>
            <person name="McMahon K.D."/>
            <person name="Konstantinidis K.T."/>
            <person name="Eloe-Fadrosh E.A."/>
            <person name="Kyrpides N.C."/>
            <person name="Woyke T."/>
        </authorList>
    </citation>
    <scope>NUCLEOTIDE SEQUENCE</scope>
    <source>
        <strain evidence="2">GVMAG-M-3300018428-35</strain>
    </source>
</reference>